<dbReference type="GO" id="GO:0032196">
    <property type="term" value="P:transposition"/>
    <property type="evidence" value="ECO:0007669"/>
    <property type="project" value="UniProtKB-KW"/>
</dbReference>
<sequence length="536" mass="58987">MCAVPLSILSTGSGGCASTVDIRDTGELTGTPEQRPQAQPTSHYQREQVSQVKFVKHDAANRVLIDTATGQERFCHHPRRTFFSQDFGDNTVSGAGSMPFFNGLSLSLLVTTTFANDCWWLDIVRGKETSWSAAASSSHCLLEMNPISLPTSVPLSARGWHKRLGHACNKFVISFLKQHMPSFDLKSWQSFYCEVCSKAKSIHRLAKARIDIPKQKPLDLLVSDSMGPFTDDAQGFQDHVSTYNIVYPLKSRSKAPEAILDAVRQLQVCLGTTPKALQTNNTQELTSANFTDALASLGITFCPSLLYSPQENGEAERLNQTLGDLAQVMTVQSGMPEHFWQFAYSSAAFLHNCLPNSWCLNSLPHQELFGTAPSIATLYPFGADAIVHVPAVNQQHKLAPRGIECKLLKPLISGGWLLWEPSTNKMVQSASVIFPHFQPTANSSGHISKGSLGHVVNTMSLGEVPTERLFAAENRAVDSLLLIKDVSIPEHLSQALSGPHRKKWREACLAKLDQMATRDVWEAVEKKPGMKNIGHR</sequence>
<keyword evidence="6" id="KW-0378">Hydrolase</keyword>
<keyword evidence="11" id="KW-0808">Transferase</keyword>
<keyword evidence="4" id="KW-0479">Metal-binding</keyword>
<evidence type="ECO:0000256" key="4">
    <source>
        <dbReference type="ARBA" id="ARBA00022723"/>
    </source>
</evidence>
<evidence type="ECO:0000256" key="3">
    <source>
        <dbReference type="ARBA" id="ARBA00022722"/>
    </source>
</evidence>
<dbReference type="GO" id="GO:0046872">
    <property type="term" value="F:metal ion binding"/>
    <property type="evidence" value="ECO:0007669"/>
    <property type="project" value="UniProtKB-KW"/>
</dbReference>
<dbReference type="Proteomes" id="UP000765509">
    <property type="component" value="Unassembled WGS sequence"/>
</dbReference>
<evidence type="ECO:0000256" key="14">
    <source>
        <dbReference type="ARBA" id="ARBA00049244"/>
    </source>
</evidence>
<evidence type="ECO:0000256" key="11">
    <source>
        <dbReference type="ARBA" id="ARBA00022932"/>
    </source>
</evidence>
<name>A0A9Q3EID8_9BASI</name>
<keyword evidence="7" id="KW-0460">Magnesium</keyword>
<dbReference type="PROSITE" id="PS50994">
    <property type="entry name" value="INTEGRASE"/>
    <property type="match status" value="1"/>
</dbReference>
<protein>
    <recommendedName>
        <fullName evidence="16">Integrase catalytic domain-containing protein</fullName>
    </recommendedName>
</protein>
<keyword evidence="10" id="KW-0695">RNA-directed DNA polymerase</keyword>
<keyword evidence="9" id="KW-0229">DNA integration</keyword>
<evidence type="ECO:0000313" key="18">
    <source>
        <dbReference type="Proteomes" id="UP000765509"/>
    </source>
</evidence>
<dbReference type="GO" id="GO:0003723">
    <property type="term" value="F:RNA binding"/>
    <property type="evidence" value="ECO:0007669"/>
    <property type="project" value="UniProtKB-KW"/>
</dbReference>
<dbReference type="SUPFAM" id="SSF53098">
    <property type="entry name" value="Ribonuclease H-like"/>
    <property type="match status" value="1"/>
</dbReference>
<dbReference type="GO" id="GO:0003887">
    <property type="term" value="F:DNA-directed DNA polymerase activity"/>
    <property type="evidence" value="ECO:0007669"/>
    <property type="project" value="UniProtKB-KW"/>
</dbReference>
<keyword evidence="8" id="KW-0694">RNA-binding</keyword>
<evidence type="ECO:0000256" key="10">
    <source>
        <dbReference type="ARBA" id="ARBA00022918"/>
    </source>
</evidence>
<dbReference type="GO" id="GO:0006310">
    <property type="term" value="P:DNA recombination"/>
    <property type="evidence" value="ECO:0007669"/>
    <property type="project" value="UniProtKB-KW"/>
</dbReference>
<keyword evidence="11" id="KW-0239">DNA-directed DNA polymerase</keyword>
<evidence type="ECO:0000313" key="17">
    <source>
        <dbReference type="EMBL" id="MBW0519508.1"/>
    </source>
</evidence>
<dbReference type="InterPro" id="IPR012337">
    <property type="entry name" value="RNaseH-like_sf"/>
</dbReference>
<dbReference type="GO" id="GO:0004519">
    <property type="term" value="F:endonuclease activity"/>
    <property type="evidence" value="ECO:0007669"/>
    <property type="project" value="UniProtKB-KW"/>
</dbReference>
<feature type="domain" description="Integrase catalytic" evidence="16">
    <location>
        <begin position="213"/>
        <end position="372"/>
    </location>
</feature>
<evidence type="ECO:0000259" key="16">
    <source>
        <dbReference type="PROSITE" id="PS50994"/>
    </source>
</evidence>
<evidence type="ECO:0000256" key="15">
    <source>
        <dbReference type="SAM" id="MobiDB-lite"/>
    </source>
</evidence>
<dbReference type="PANTHER" id="PTHR42648">
    <property type="entry name" value="TRANSPOSASE, PUTATIVE-RELATED"/>
    <property type="match status" value="1"/>
</dbReference>
<comment type="catalytic activity">
    <reaction evidence="13">
        <text>DNA(n) + a 2'-deoxyribonucleoside 5'-triphosphate = DNA(n+1) + diphosphate</text>
        <dbReference type="Rhea" id="RHEA:22508"/>
        <dbReference type="Rhea" id="RHEA-COMP:17339"/>
        <dbReference type="Rhea" id="RHEA-COMP:17340"/>
        <dbReference type="ChEBI" id="CHEBI:33019"/>
        <dbReference type="ChEBI" id="CHEBI:61560"/>
        <dbReference type="ChEBI" id="CHEBI:173112"/>
        <dbReference type="EC" id="2.7.7.49"/>
    </reaction>
</comment>
<feature type="compositionally biased region" description="Polar residues" evidence="15">
    <location>
        <begin position="31"/>
        <end position="46"/>
    </location>
</feature>
<comment type="caution">
    <text evidence="17">The sequence shown here is derived from an EMBL/GenBank/DDBJ whole genome shotgun (WGS) entry which is preliminary data.</text>
</comment>
<evidence type="ECO:0000256" key="8">
    <source>
        <dbReference type="ARBA" id="ARBA00022884"/>
    </source>
</evidence>
<keyword evidence="5" id="KW-0255">Endonuclease</keyword>
<dbReference type="GO" id="GO:0016787">
    <property type="term" value="F:hydrolase activity"/>
    <property type="evidence" value="ECO:0007669"/>
    <property type="project" value="UniProtKB-KW"/>
</dbReference>
<dbReference type="GO" id="GO:0003964">
    <property type="term" value="F:RNA-directed DNA polymerase activity"/>
    <property type="evidence" value="ECO:0007669"/>
    <property type="project" value="UniProtKB-KW"/>
</dbReference>
<evidence type="ECO:0000256" key="13">
    <source>
        <dbReference type="ARBA" id="ARBA00048173"/>
    </source>
</evidence>
<dbReference type="OrthoDB" id="2640446at2759"/>
<keyword evidence="18" id="KW-1185">Reference proteome</keyword>
<gene>
    <name evidence="17" type="ORF">O181_059223</name>
</gene>
<dbReference type="EMBL" id="AVOT02027443">
    <property type="protein sequence ID" value="MBW0519508.1"/>
    <property type="molecule type" value="Genomic_DNA"/>
</dbReference>
<dbReference type="InterPro" id="IPR001584">
    <property type="entry name" value="Integrase_cat-core"/>
</dbReference>
<evidence type="ECO:0000256" key="9">
    <source>
        <dbReference type="ARBA" id="ARBA00022908"/>
    </source>
</evidence>
<keyword evidence="3" id="KW-0540">Nuclease</keyword>
<organism evidence="17 18">
    <name type="scientific">Austropuccinia psidii MF-1</name>
    <dbReference type="NCBI Taxonomy" id="1389203"/>
    <lineage>
        <taxon>Eukaryota</taxon>
        <taxon>Fungi</taxon>
        <taxon>Dikarya</taxon>
        <taxon>Basidiomycota</taxon>
        <taxon>Pucciniomycotina</taxon>
        <taxon>Pucciniomycetes</taxon>
        <taxon>Pucciniales</taxon>
        <taxon>Sphaerophragmiaceae</taxon>
        <taxon>Austropuccinia</taxon>
    </lineage>
</organism>
<dbReference type="AlphaFoldDB" id="A0A9Q3EID8"/>
<keyword evidence="2" id="KW-0548">Nucleotidyltransferase</keyword>
<evidence type="ECO:0000256" key="2">
    <source>
        <dbReference type="ARBA" id="ARBA00022695"/>
    </source>
</evidence>
<proteinExistence type="predicted"/>
<evidence type="ECO:0000256" key="1">
    <source>
        <dbReference type="ARBA" id="ARBA00022578"/>
    </source>
</evidence>
<evidence type="ECO:0000256" key="7">
    <source>
        <dbReference type="ARBA" id="ARBA00022842"/>
    </source>
</evidence>
<evidence type="ECO:0000256" key="5">
    <source>
        <dbReference type="ARBA" id="ARBA00022759"/>
    </source>
</evidence>
<comment type="catalytic activity">
    <reaction evidence="14">
        <text>DNA(n) + a 2'-deoxyribonucleoside 5'-triphosphate = DNA(n+1) + diphosphate</text>
        <dbReference type="Rhea" id="RHEA:22508"/>
        <dbReference type="Rhea" id="RHEA-COMP:17339"/>
        <dbReference type="Rhea" id="RHEA-COMP:17340"/>
        <dbReference type="ChEBI" id="CHEBI:33019"/>
        <dbReference type="ChEBI" id="CHEBI:61560"/>
        <dbReference type="ChEBI" id="CHEBI:173112"/>
        <dbReference type="EC" id="2.7.7.7"/>
    </reaction>
</comment>
<reference evidence="17" key="1">
    <citation type="submission" date="2021-03" db="EMBL/GenBank/DDBJ databases">
        <title>Draft genome sequence of rust myrtle Austropuccinia psidii MF-1, a brazilian biotype.</title>
        <authorList>
            <person name="Quecine M.C."/>
            <person name="Pachon D.M.R."/>
            <person name="Bonatelli M.L."/>
            <person name="Correr F.H."/>
            <person name="Franceschini L.M."/>
            <person name="Leite T.F."/>
            <person name="Margarido G.R.A."/>
            <person name="Almeida C.A."/>
            <person name="Ferrarezi J.A."/>
            <person name="Labate C.A."/>
        </authorList>
    </citation>
    <scope>NUCLEOTIDE SEQUENCE</scope>
    <source>
        <strain evidence="17">MF-1</strain>
    </source>
</reference>
<evidence type="ECO:0000256" key="6">
    <source>
        <dbReference type="ARBA" id="ARBA00022801"/>
    </source>
</evidence>
<dbReference type="GO" id="GO:0005634">
    <property type="term" value="C:nucleus"/>
    <property type="evidence" value="ECO:0007669"/>
    <property type="project" value="UniProtKB-ARBA"/>
</dbReference>
<feature type="region of interest" description="Disordered" evidence="15">
    <location>
        <begin position="20"/>
        <end position="46"/>
    </location>
</feature>
<dbReference type="PANTHER" id="PTHR42648:SF11">
    <property type="entry name" value="TRANSPOSON TY4-P GAG-POL POLYPROTEIN"/>
    <property type="match status" value="1"/>
</dbReference>
<dbReference type="InterPro" id="IPR039537">
    <property type="entry name" value="Retrotran_Ty1/copia-like"/>
</dbReference>
<dbReference type="Gene3D" id="3.30.420.10">
    <property type="entry name" value="Ribonuclease H-like superfamily/Ribonuclease H"/>
    <property type="match status" value="1"/>
</dbReference>
<accession>A0A9Q3EID8</accession>
<keyword evidence="12" id="KW-0233">DNA recombination</keyword>
<evidence type="ECO:0000256" key="12">
    <source>
        <dbReference type="ARBA" id="ARBA00023172"/>
    </source>
</evidence>
<dbReference type="InterPro" id="IPR036397">
    <property type="entry name" value="RNaseH_sf"/>
</dbReference>
<dbReference type="InterPro" id="IPR057670">
    <property type="entry name" value="SH3_retrovirus"/>
</dbReference>
<dbReference type="GO" id="GO:0015074">
    <property type="term" value="P:DNA integration"/>
    <property type="evidence" value="ECO:0007669"/>
    <property type="project" value="UniProtKB-KW"/>
</dbReference>
<dbReference type="Pfam" id="PF25597">
    <property type="entry name" value="SH3_retrovirus"/>
    <property type="match status" value="1"/>
</dbReference>
<keyword evidence="1" id="KW-0815">Transposition</keyword>